<name>A0A8X8WHN3_SALSN</name>
<dbReference type="AlphaFoldDB" id="A0A8X8WHN3"/>
<dbReference type="InterPro" id="IPR027443">
    <property type="entry name" value="IPNS-like_sf"/>
</dbReference>
<evidence type="ECO:0000313" key="2">
    <source>
        <dbReference type="EMBL" id="KAG6395183.1"/>
    </source>
</evidence>
<gene>
    <name evidence="2" type="ORF">SASPL_145822</name>
</gene>
<dbReference type="EMBL" id="PNBA02000017">
    <property type="protein sequence ID" value="KAG6395183.1"/>
    <property type="molecule type" value="Genomic_DNA"/>
</dbReference>
<keyword evidence="3" id="KW-1185">Reference proteome</keyword>
<proteinExistence type="predicted"/>
<evidence type="ECO:0000256" key="1">
    <source>
        <dbReference type="SAM" id="MobiDB-lite"/>
    </source>
</evidence>
<evidence type="ECO:0000313" key="3">
    <source>
        <dbReference type="Proteomes" id="UP000298416"/>
    </source>
</evidence>
<reference evidence="2" key="2">
    <citation type="submission" date="2020-08" db="EMBL/GenBank/DDBJ databases">
        <title>Plant Genome Project.</title>
        <authorList>
            <person name="Zhang R.-G."/>
        </authorList>
    </citation>
    <scope>NUCLEOTIDE SEQUENCE</scope>
    <source>
        <strain evidence="2">Huo1</strain>
        <tissue evidence="2">Leaf</tissue>
    </source>
</reference>
<dbReference type="SUPFAM" id="SSF51197">
    <property type="entry name" value="Clavaminate synthase-like"/>
    <property type="match status" value="1"/>
</dbReference>
<dbReference type="Proteomes" id="UP000298416">
    <property type="component" value="Unassembled WGS sequence"/>
</dbReference>
<comment type="caution">
    <text evidence="2">The sequence shown here is derived from an EMBL/GenBank/DDBJ whole genome shotgun (WGS) entry which is preliminary data.</text>
</comment>
<dbReference type="Gene3D" id="2.60.120.330">
    <property type="entry name" value="B-lactam Antibiotic, Isopenicillin N Synthase, Chain"/>
    <property type="match status" value="1"/>
</dbReference>
<accession>A0A8X8WHN3</accession>
<protein>
    <submittedName>
        <fullName evidence="2">Uncharacterized protein</fullName>
    </submittedName>
</protein>
<reference evidence="2" key="1">
    <citation type="submission" date="2018-01" db="EMBL/GenBank/DDBJ databases">
        <authorList>
            <person name="Mao J.F."/>
        </authorList>
    </citation>
    <scope>NUCLEOTIDE SEQUENCE</scope>
    <source>
        <strain evidence="2">Huo1</strain>
        <tissue evidence="2">Leaf</tissue>
    </source>
</reference>
<sequence>MDFLTKLEGEAMKFFQLPPQEKAKSAPPNPFGYGSKVTGPNGDVDWVEYLLFSTNPELASRNPNSAVSGISQSMR</sequence>
<feature type="region of interest" description="Disordered" evidence="1">
    <location>
        <begin position="18"/>
        <end position="37"/>
    </location>
</feature>
<organism evidence="2">
    <name type="scientific">Salvia splendens</name>
    <name type="common">Scarlet sage</name>
    <dbReference type="NCBI Taxonomy" id="180675"/>
    <lineage>
        <taxon>Eukaryota</taxon>
        <taxon>Viridiplantae</taxon>
        <taxon>Streptophyta</taxon>
        <taxon>Embryophyta</taxon>
        <taxon>Tracheophyta</taxon>
        <taxon>Spermatophyta</taxon>
        <taxon>Magnoliopsida</taxon>
        <taxon>eudicotyledons</taxon>
        <taxon>Gunneridae</taxon>
        <taxon>Pentapetalae</taxon>
        <taxon>asterids</taxon>
        <taxon>lamiids</taxon>
        <taxon>Lamiales</taxon>
        <taxon>Lamiaceae</taxon>
        <taxon>Nepetoideae</taxon>
        <taxon>Mentheae</taxon>
        <taxon>Salviinae</taxon>
        <taxon>Salvia</taxon>
        <taxon>Salvia subgen. Calosphace</taxon>
        <taxon>core Calosphace</taxon>
    </lineage>
</organism>